<evidence type="ECO:0000313" key="4">
    <source>
        <dbReference type="EMBL" id="CAB4766984.1"/>
    </source>
</evidence>
<dbReference type="PANTHER" id="PTHR43877:SF5">
    <property type="entry name" value="BLL8307 PROTEIN"/>
    <property type="match status" value="1"/>
</dbReference>
<dbReference type="Pfam" id="PF00583">
    <property type="entry name" value="Acetyltransf_1"/>
    <property type="match status" value="1"/>
</dbReference>
<name>A0A6J6V5R9_9ZZZZ</name>
<dbReference type="GO" id="GO:0016747">
    <property type="term" value="F:acyltransferase activity, transferring groups other than amino-acyl groups"/>
    <property type="evidence" value="ECO:0007669"/>
    <property type="project" value="InterPro"/>
</dbReference>
<keyword evidence="2" id="KW-0012">Acyltransferase</keyword>
<reference evidence="4" key="1">
    <citation type="submission" date="2020-05" db="EMBL/GenBank/DDBJ databases">
        <authorList>
            <person name="Chiriac C."/>
            <person name="Salcher M."/>
            <person name="Ghai R."/>
            <person name="Kavagutti S V."/>
        </authorList>
    </citation>
    <scope>NUCLEOTIDE SEQUENCE</scope>
</reference>
<proteinExistence type="predicted"/>
<dbReference type="PANTHER" id="PTHR43877">
    <property type="entry name" value="AMINOALKYLPHOSPHONATE N-ACETYLTRANSFERASE-RELATED-RELATED"/>
    <property type="match status" value="1"/>
</dbReference>
<protein>
    <submittedName>
        <fullName evidence="4">Unannotated protein</fullName>
    </submittedName>
</protein>
<evidence type="ECO:0000256" key="2">
    <source>
        <dbReference type="ARBA" id="ARBA00023315"/>
    </source>
</evidence>
<dbReference type="PROSITE" id="PS51186">
    <property type="entry name" value="GNAT"/>
    <property type="match status" value="1"/>
</dbReference>
<dbReference type="InterPro" id="IPR000182">
    <property type="entry name" value="GNAT_dom"/>
</dbReference>
<organism evidence="4">
    <name type="scientific">freshwater metagenome</name>
    <dbReference type="NCBI Taxonomy" id="449393"/>
    <lineage>
        <taxon>unclassified sequences</taxon>
        <taxon>metagenomes</taxon>
        <taxon>ecological metagenomes</taxon>
    </lineage>
</organism>
<dbReference type="InterPro" id="IPR050832">
    <property type="entry name" value="Bact_Acetyltransf"/>
</dbReference>
<evidence type="ECO:0000256" key="1">
    <source>
        <dbReference type="ARBA" id="ARBA00022679"/>
    </source>
</evidence>
<dbReference type="InterPro" id="IPR016181">
    <property type="entry name" value="Acyl_CoA_acyltransferase"/>
</dbReference>
<dbReference type="EMBL" id="CAEZYQ010000037">
    <property type="protein sequence ID" value="CAB4766984.1"/>
    <property type="molecule type" value="Genomic_DNA"/>
</dbReference>
<dbReference type="AlphaFoldDB" id="A0A6J6V5R9"/>
<dbReference type="CDD" id="cd04301">
    <property type="entry name" value="NAT_SF"/>
    <property type="match status" value="1"/>
</dbReference>
<accession>A0A6J6V5R9</accession>
<dbReference type="SUPFAM" id="SSF55729">
    <property type="entry name" value="Acyl-CoA N-acyltransferases (Nat)"/>
    <property type="match status" value="1"/>
</dbReference>
<gene>
    <name evidence="4" type="ORF">UFOPK2761_03141</name>
</gene>
<sequence length="162" mass="17466">MPWRIDPDELTDPAVVALLEEHVRELRSISPPESTHALDLDALRAPGVDVWVARDVGPAGGSEPGPPIGCVALTLVEPGHGELKSMRTASAATGRGVGTALLEHVLDQARARGLSRVSLETGAEDFFAPARRLYLRHGFEVCPPFGRYRPDPLSVFMTRSLP</sequence>
<dbReference type="Gene3D" id="3.40.630.30">
    <property type="match status" value="1"/>
</dbReference>
<keyword evidence="1" id="KW-0808">Transferase</keyword>
<feature type="domain" description="N-acetyltransferase" evidence="3">
    <location>
        <begin position="5"/>
        <end position="162"/>
    </location>
</feature>
<evidence type="ECO:0000259" key="3">
    <source>
        <dbReference type="PROSITE" id="PS51186"/>
    </source>
</evidence>